<gene>
    <name evidence="2" type="ORF">Ocin01_04076</name>
</gene>
<feature type="region of interest" description="Disordered" evidence="1">
    <location>
        <begin position="1"/>
        <end position="33"/>
    </location>
</feature>
<name>A0A1D2NBI5_ORCCI</name>
<organism evidence="2 3">
    <name type="scientific">Orchesella cincta</name>
    <name type="common">Springtail</name>
    <name type="synonym">Podura cincta</name>
    <dbReference type="NCBI Taxonomy" id="48709"/>
    <lineage>
        <taxon>Eukaryota</taxon>
        <taxon>Metazoa</taxon>
        <taxon>Ecdysozoa</taxon>
        <taxon>Arthropoda</taxon>
        <taxon>Hexapoda</taxon>
        <taxon>Collembola</taxon>
        <taxon>Entomobryomorpha</taxon>
        <taxon>Entomobryoidea</taxon>
        <taxon>Orchesellidae</taxon>
        <taxon>Orchesellinae</taxon>
        <taxon>Orchesella</taxon>
    </lineage>
</organism>
<sequence length="111" mass="12377">MYKLRRLPRKEVGRENIKTSVSTDPATPNRGQNSLAVSSGNWWVWIQTIGREENALGNTLVVTAELRNGCEIVSSERKLSANRDCCYGQDTRLQVQFPILTDTNSPGANLL</sequence>
<reference evidence="2 3" key="1">
    <citation type="journal article" date="2016" name="Genome Biol. Evol.">
        <title>Gene Family Evolution Reflects Adaptation to Soil Environmental Stressors in the Genome of the Collembolan Orchesella cincta.</title>
        <authorList>
            <person name="Faddeeva-Vakhrusheva A."/>
            <person name="Derks M.F."/>
            <person name="Anvar S.Y."/>
            <person name="Agamennone V."/>
            <person name="Suring W."/>
            <person name="Smit S."/>
            <person name="van Straalen N.M."/>
            <person name="Roelofs D."/>
        </authorList>
    </citation>
    <scope>NUCLEOTIDE SEQUENCE [LARGE SCALE GENOMIC DNA]</scope>
    <source>
        <tissue evidence="2">Mixed pool</tissue>
    </source>
</reference>
<proteinExistence type="predicted"/>
<protein>
    <submittedName>
        <fullName evidence="2">Uncharacterized protein</fullName>
    </submittedName>
</protein>
<dbReference type="Proteomes" id="UP000094527">
    <property type="component" value="Unassembled WGS sequence"/>
</dbReference>
<evidence type="ECO:0000313" key="2">
    <source>
        <dbReference type="EMBL" id="ODN02601.1"/>
    </source>
</evidence>
<keyword evidence="3" id="KW-1185">Reference proteome</keyword>
<feature type="compositionally biased region" description="Polar residues" evidence="1">
    <location>
        <begin position="18"/>
        <end position="33"/>
    </location>
</feature>
<evidence type="ECO:0000256" key="1">
    <source>
        <dbReference type="SAM" id="MobiDB-lite"/>
    </source>
</evidence>
<comment type="caution">
    <text evidence="2">The sequence shown here is derived from an EMBL/GenBank/DDBJ whole genome shotgun (WGS) entry which is preliminary data.</text>
</comment>
<dbReference type="EMBL" id="LJIJ01000104">
    <property type="protein sequence ID" value="ODN02601.1"/>
    <property type="molecule type" value="Genomic_DNA"/>
</dbReference>
<accession>A0A1D2NBI5</accession>
<evidence type="ECO:0000313" key="3">
    <source>
        <dbReference type="Proteomes" id="UP000094527"/>
    </source>
</evidence>
<dbReference type="AlphaFoldDB" id="A0A1D2NBI5"/>